<dbReference type="InterPro" id="IPR011343">
    <property type="entry name" value="DeoC"/>
</dbReference>
<dbReference type="GO" id="GO:0016052">
    <property type="term" value="P:carbohydrate catabolic process"/>
    <property type="evidence" value="ECO:0007669"/>
    <property type="project" value="TreeGrafter"/>
</dbReference>
<dbReference type="Proteomes" id="UP000229816">
    <property type="component" value="Unassembled WGS sequence"/>
</dbReference>
<keyword evidence="2" id="KW-0704">Schiff base</keyword>
<dbReference type="InterPro" id="IPR013785">
    <property type="entry name" value="Aldolase_TIM"/>
</dbReference>
<reference evidence="5" key="1">
    <citation type="submission" date="2017-09" db="EMBL/GenBank/DDBJ databases">
        <title>Depth-based differentiation of microbial function through sediment-hosted aquifers and enrichment of novel symbionts in the deep terrestrial subsurface.</title>
        <authorList>
            <person name="Probst A.J."/>
            <person name="Ladd B."/>
            <person name="Jarett J.K."/>
            <person name="Geller-Mcgrath D.E."/>
            <person name="Sieber C.M.K."/>
            <person name="Emerson J.B."/>
            <person name="Anantharaman K."/>
            <person name="Thomas B.C."/>
            <person name="Malmstrom R."/>
            <person name="Stieglmeier M."/>
            <person name="Klingl A."/>
            <person name="Woyke T."/>
            <person name="Ryan C.M."/>
            <person name="Banfield J.F."/>
        </authorList>
    </citation>
    <scope>NUCLEOTIDE SEQUENCE [LARGE SCALE GENOMIC DNA]</scope>
</reference>
<sequence length="209" mass="22856">MDRQRLASFLDFANHHQEATPEDIKILCQKVKQYRFHSAFVNPCYVALAKDLLSEGIVGTVISFPLGQDTRDIKILAAINAVRIGADELDVMMNVGLFKAGRHAEVLEEMKAIVEAVKNIKKSAVVKFIIETGLLNNEEIKKAAKLIFKSGADFVKVCSGWGPRGASLKDVKLVKSVVKGKIKIKVAGGVDTYKEAIDFIKAGVDQIGT</sequence>
<evidence type="ECO:0000313" key="5">
    <source>
        <dbReference type="Proteomes" id="UP000229816"/>
    </source>
</evidence>
<dbReference type="Gene3D" id="3.20.20.70">
    <property type="entry name" value="Aldolase class I"/>
    <property type="match status" value="1"/>
</dbReference>
<dbReference type="GO" id="GO:0004139">
    <property type="term" value="F:deoxyribose-phosphate aldolase activity"/>
    <property type="evidence" value="ECO:0007669"/>
    <property type="project" value="UniProtKB-UniRule"/>
</dbReference>
<proteinExistence type="predicted"/>
<feature type="non-terminal residue" evidence="4">
    <location>
        <position position="209"/>
    </location>
</feature>
<dbReference type="EMBL" id="PFSF01000029">
    <property type="protein sequence ID" value="PJC28194.1"/>
    <property type="molecule type" value="Genomic_DNA"/>
</dbReference>
<name>A0A2M8ESU2_9BACT</name>
<protein>
    <recommendedName>
        <fullName evidence="3">Deoxyribose-phosphate aldolase</fullName>
        <ecNumber evidence="3">4.1.2.4</ecNumber>
    </recommendedName>
</protein>
<dbReference type="SUPFAM" id="SSF51569">
    <property type="entry name" value="Aldolase"/>
    <property type="match status" value="1"/>
</dbReference>
<dbReference type="PIRSF" id="PIRSF001357">
    <property type="entry name" value="DeoC"/>
    <property type="match status" value="1"/>
</dbReference>
<evidence type="ECO:0000256" key="3">
    <source>
        <dbReference type="NCBIfam" id="TIGR00126"/>
    </source>
</evidence>
<comment type="caution">
    <text evidence="4">The sequence shown here is derived from an EMBL/GenBank/DDBJ whole genome shotgun (WGS) entry which is preliminary data.</text>
</comment>
<evidence type="ECO:0000313" key="4">
    <source>
        <dbReference type="EMBL" id="PJC28194.1"/>
    </source>
</evidence>
<dbReference type="CDD" id="cd00959">
    <property type="entry name" value="DeoC"/>
    <property type="match status" value="1"/>
</dbReference>
<dbReference type="GO" id="GO:0009264">
    <property type="term" value="P:deoxyribonucleotide catabolic process"/>
    <property type="evidence" value="ECO:0007669"/>
    <property type="project" value="UniProtKB-UniRule"/>
</dbReference>
<keyword evidence="1" id="KW-0963">Cytoplasm</keyword>
<dbReference type="PANTHER" id="PTHR10889:SF1">
    <property type="entry name" value="DEOXYRIBOSE-PHOSPHATE ALDOLASE"/>
    <property type="match status" value="1"/>
</dbReference>
<dbReference type="SMART" id="SM01133">
    <property type="entry name" value="DeoC"/>
    <property type="match status" value="1"/>
</dbReference>
<organism evidence="4 5">
    <name type="scientific">Candidatus Shapirobacteria bacterium CG_4_9_14_0_2_um_filter_39_11</name>
    <dbReference type="NCBI Taxonomy" id="1974478"/>
    <lineage>
        <taxon>Bacteria</taxon>
        <taxon>Candidatus Shapironibacteriota</taxon>
    </lineage>
</organism>
<accession>A0A2M8ESU2</accession>
<evidence type="ECO:0000256" key="2">
    <source>
        <dbReference type="ARBA" id="ARBA00023270"/>
    </source>
</evidence>
<dbReference type="AlphaFoldDB" id="A0A2M8ESU2"/>
<evidence type="ECO:0000256" key="1">
    <source>
        <dbReference type="ARBA" id="ARBA00022490"/>
    </source>
</evidence>
<dbReference type="PANTHER" id="PTHR10889">
    <property type="entry name" value="DEOXYRIBOSE-PHOSPHATE ALDOLASE"/>
    <property type="match status" value="1"/>
</dbReference>
<dbReference type="Pfam" id="PF01791">
    <property type="entry name" value="DeoC"/>
    <property type="match status" value="1"/>
</dbReference>
<dbReference type="EC" id="4.1.2.4" evidence="3"/>
<dbReference type="InterPro" id="IPR002915">
    <property type="entry name" value="DeoC/FbaB/LacD_aldolase"/>
</dbReference>
<dbReference type="NCBIfam" id="TIGR00126">
    <property type="entry name" value="deoC"/>
    <property type="match status" value="1"/>
</dbReference>
<gene>
    <name evidence="4" type="primary">deoC</name>
    <name evidence="4" type="ORF">CO054_01370</name>
</gene>
<dbReference type="GO" id="GO:0005737">
    <property type="term" value="C:cytoplasm"/>
    <property type="evidence" value="ECO:0007669"/>
    <property type="project" value="InterPro"/>
</dbReference>